<evidence type="ECO:0000313" key="2">
    <source>
        <dbReference type="EMBL" id="SVB48830.1"/>
    </source>
</evidence>
<name>A0A382EDU4_9ZZZZ</name>
<sequence>MGSPARVTAKTNDKFGEAANHVIPEKVPRK</sequence>
<reference evidence="2" key="1">
    <citation type="submission" date="2018-05" db="EMBL/GenBank/DDBJ databases">
        <authorList>
            <person name="Lanie J.A."/>
            <person name="Ng W.-L."/>
            <person name="Kazmierczak K.M."/>
            <person name="Andrzejewski T.M."/>
            <person name="Davidsen T.M."/>
            <person name="Wayne K.J."/>
            <person name="Tettelin H."/>
            <person name="Glass J.I."/>
            <person name="Rusch D."/>
            <person name="Podicherti R."/>
            <person name="Tsui H.-C.T."/>
            <person name="Winkler M.E."/>
        </authorList>
    </citation>
    <scope>NUCLEOTIDE SEQUENCE</scope>
</reference>
<organism evidence="2">
    <name type="scientific">marine metagenome</name>
    <dbReference type="NCBI Taxonomy" id="408172"/>
    <lineage>
        <taxon>unclassified sequences</taxon>
        <taxon>metagenomes</taxon>
        <taxon>ecological metagenomes</taxon>
    </lineage>
</organism>
<evidence type="ECO:0000256" key="1">
    <source>
        <dbReference type="SAM" id="MobiDB-lite"/>
    </source>
</evidence>
<protein>
    <submittedName>
        <fullName evidence="2">Uncharacterized protein</fullName>
    </submittedName>
</protein>
<dbReference type="AlphaFoldDB" id="A0A382EDU4"/>
<feature type="region of interest" description="Disordered" evidence="1">
    <location>
        <begin position="1"/>
        <end position="30"/>
    </location>
</feature>
<gene>
    <name evidence="2" type="ORF">METZ01_LOCUS201684</name>
</gene>
<accession>A0A382EDU4</accession>
<dbReference type="EMBL" id="UINC01043999">
    <property type="protein sequence ID" value="SVB48830.1"/>
    <property type="molecule type" value="Genomic_DNA"/>
</dbReference>
<proteinExistence type="predicted"/>